<evidence type="ECO:0000313" key="2">
    <source>
        <dbReference type="Proteomes" id="UP000805193"/>
    </source>
</evidence>
<reference evidence="1 2" key="1">
    <citation type="journal article" date="2020" name="Cell">
        <title>Large-Scale Comparative Analyses of Tick Genomes Elucidate Their Genetic Diversity and Vector Capacities.</title>
        <authorList>
            <consortium name="Tick Genome and Microbiome Consortium (TIGMIC)"/>
            <person name="Jia N."/>
            <person name="Wang J."/>
            <person name="Shi W."/>
            <person name="Du L."/>
            <person name="Sun Y."/>
            <person name="Zhan W."/>
            <person name="Jiang J.F."/>
            <person name="Wang Q."/>
            <person name="Zhang B."/>
            <person name="Ji P."/>
            <person name="Bell-Sakyi L."/>
            <person name="Cui X.M."/>
            <person name="Yuan T.T."/>
            <person name="Jiang B.G."/>
            <person name="Yang W.F."/>
            <person name="Lam T.T."/>
            <person name="Chang Q.C."/>
            <person name="Ding S.J."/>
            <person name="Wang X.J."/>
            <person name="Zhu J.G."/>
            <person name="Ruan X.D."/>
            <person name="Zhao L."/>
            <person name="Wei J.T."/>
            <person name="Ye R.Z."/>
            <person name="Que T.C."/>
            <person name="Du C.H."/>
            <person name="Zhou Y.H."/>
            <person name="Cheng J.X."/>
            <person name="Dai P.F."/>
            <person name="Guo W.B."/>
            <person name="Han X.H."/>
            <person name="Huang E.J."/>
            <person name="Li L.F."/>
            <person name="Wei W."/>
            <person name="Gao Y.C."/>
            <person name="Liu J.Z."/>
            <person name="Shao H.Z."/>
            <person name="Wang X."/>
            <person name="Wang C.C."/>
            <person name="Yang T.C."/>
            <person name="Huo Q.B."/>
            <person name="Li W."/>
            <person name="Chen H.Y."/>
            <person name="Chen S.E."/>
            <person name="Zhou L.G."/>
            <person name="Ni X.B."/>
            <person name="Tian J.H."/>
            <person name="Sheng Y."/>
            <person name="Liu T."/>
            <person name="Pan Y.S."/>
            <person name="Xia L.Y."/>
            <person name="Li J."/>
            <person name="Zhao F."/>
            <person name="Cao W.C."/>
        </authorList>
    </citation>
    <scope>NUCLEOTIDE SEQUENCE [LARGE SCALE GENOMIC DNA]</scope>
    <source>
        <strain evidence="1">Iper-2018</strain>
    </source>
</reference>
<sequence length="407" mass="44963">MHIVNFFLLTLQFLSGTAFGLRPGFMGANLSGTRDPTDLDGIPPFINVSCTANEDKRQATEAINFSIINQLHLGHSGTATSTPASSHWPRRPASSPWIVRGHGSTHTMHIVNFFLLTLQKSAVGGRVEVIQTEEPRSETGGTPSTGYSPTRQDTQKEIDRKPNEHVLPERRVTAMVTQAAILKRTNITETRIFTGSQEALPELRRTDTCNTTVAQIRKLVCQANDDQTITVAWLPGHEGVPGNDRANEAMRAQLQAKQPGPVPSLGPRKVPEDTADFDLSEVKRAERTALKARLASLPPPNPHRIPSGFLRREWWPSTFSQRGQCSCRSGFQDSTIRRIQATNSVRSRESGERILIRAEMKSLMPDKIGEKLWRLIARRKLTGGDHNGGAGGVCIHLINKRADIEVT</sequence>
<gene>
    <name evidence="1" type="ORF">HPB47_010141</name>
</gene>
<dbReference type="Proteomes" id="UP000805193">
    <property type="component" value="Unassembled WGS sequence"/>
</dbReference>
<accession>A0AC60P050</accession>
<organism evidence="1 2">
    <name type="scientific">Ixodes persulcatus</name>
    <name type="common">Taiga tick</name>
    <dbReference type="NCBI Taxonomy" id="34615"/>
    <lineage>
        <taxon>Eukaryota</taxon>
        <taxon>Metazoa</taxon>
        <taxon>Ecdysozoa</taxon>
        <taxon>Arthropoda</taxon>
        <taxon>Chelicerata</taxon>
        <taxon>Arachnida</taxon>
        <taxon>Acari</taxon>
        <taxon>Parasitiformes</taxon>
        <taxon>Ixodida</taxon>
        <taxon>Ixodoidea</taxon>
        <taxon>Ixodidae</taxon>
        <taxon>Ixodinae</taxon>
        <taxon>Ixodes</taxon>
    </lineage>
</organism>
<protein>
    <submittedName>
        <fullName evidence="1">Uncharacterized protein</fullName>
    </submittedName>
</protein>
<dbReference type="EMBL" id="JABSTQ010011328">
    <property type="protein sequence ID" value="KAG0412749.1"/>
    <property type="molecule type" value="Genomic_DNA"/>
</dbReference>
<proteinExistence type="predicted"/>
<keyword evidence="2" id="KW-1185">Reference proteome</keyword>
<evidence type="ECO:0000313" key="1">
    <source>
        <dbReference type="EMBL" id="KAG0412749.1"/>
    </source>
</evidence>
<comment type="caution">
    <text evidence="1">The sequence shown here is derived from an EMBL/GenBank/DDBJ whole genome shotgun (WGS) entry which is preliminary data.</text>
</comment>
<name>A0AC60P050_IXOPE</name>